<name>A0A5B7F9G8_PORTR</name>
<reference evidence="2 3" key="1">
    <citation type="submission" date="2019-05" db="EMBL/GenBank/DDBJ databases">
        <title>Another draft genome of Portunus trituberculatus and its Hox gene families provides insights of decapod evolution.</title>
        <authorList>
            <person name="Jeong J.-H."/>
            <person name="Song I."/>
            <person name="Kim S."/>
            <person name="Choi T."/>
            <person name="Kim D."/>
            <person name="Ryu S."/>
            <person name="Kim W."/>
        </authorList>
    </citation>
    <scope>NUCLEOTIDE SEQUENCE [LARGE SCALE GENOMIC DNA]</scope>
    <source>
        <tissue evidence="2">Muscle</tissue>
    </source>
</reference>
<protein>
    <submittedName>
        <fullName evidence="2">Uncharacterized protein</fullName>
    </submittedName>
</protein>
<evidence type="ECO:0000256" key="1">
    <source>
        <dbReference type="SAM" id="MobiDB-lite"/>
    </source>
</evidence>
<proteinExistence type="predicted"/>
<sequence length="72" mass="7678">MYKYTSVEEATGSVPNRLHPLHSAATSERRSRPAGAPQSGTIEHLIPRTVACVVAHILYGSHSAAAGTRHSE</sequence>
<comment type="caution">
    <text evidence="2">The sequence shown here is derived from an EMBL/GenBank/DDBJ whole genome shotgun (WGS) entry which is preliminary data.</text>
</comment>
<evidence type="ECO:0000313" key="3">
    <source>
        <dbReference type="Proteomes" id="UP000324222"/>
    </source>
</evidence>
<dbReference type="AlphaFoldDB" id="A0A5B7F9G8"/>
<evidence type="ECO:0000313" key="2">
    <source>
        <dbReference type="EMBL" id="MPC41728.1"/>
    </source>
</evidence>
<organism evidence="2 3">
    <name type="scientific">Portunus trituberculatus</name>
    <name type="common">Swimming crab</name>
    <name type="synonym">Neptunus trituberculatus</name>
    <dbReference type="NCBI Taxonomy" id="210409"/>
    <lineage>
        <taxon>Eukaryota</taxon>
        <taxon>Metazoa</taxon>
        <taxon>Ecdysozoa</taxon>
        <taxon>Arthropoda</taxon>
        <taxon>Crustacea</taxon>
        <taxon>Multicrustacea</taxon>
        <taxon>Malacostraca</taxon>
        <taxon>Eumalacostraca</taxon>
        <taxon>Eucarida</taxon>
        <taxon>Decapoda</taxon>
        <taxon>Pleocyemata</taxon>
        <taxon>Brachyura</taxon>
        <taxon>Eubrachyura</taxon>
        <taxon>Portunoidea</taxon>
        <taxon>Portunidae</taxon>
        <taxon>Portuninae</taxon>
        <taxon>Portunus</taxon>
    </lineage>
</organism>
<keyword evidence="3" id="KW-1185">Reference proteome</keyword>
<dbReference type="EMBL" id="VSRR010005165">
    <property type="protein sequence ID" value="MPC41728.1"/>
    <property type="molecule type" value="Genomic_DNA"/>
</dbReference>
<feature type="region of interest" description="Disordered" evidence="1">
    <location>
        <begin position="1"/>
        <end position="42"/>
    </location>
</feature>
<accession>A0A5B7F9G8</accession>
<gene>
    <name evidence="2" type="ORF">E2C01_035330</name>
</gene>
<dbReference type="Proteomes" id="UP000324222">
    <property type="component" value="Unassembled WGS sequence"/>
</dbReference>